<keyword evidence="3" id="KW-1185">Reference proteome</keyword>
<reference evidence="2 3" key="1">
    <citation type="submission" date="2021-04" db="EMBL/GenBank/DDBJ databases">
        <authorList>
            <person name="Bliznina A."/>
        </authorList>
    </citation>
    <scope>NUCLEOTIDE SEQUENCE [LARGE SCALE GENOMIC DNA]</scope>
</reference>
<evidence type="ECO:0000313" key="2">
    <source>
        <dbReference type="EMBL" id="CAG5094556.1"/>
    </source>
</evidence>
<dbReference type="Proteomes" id="UP001158576">
    <property type="component" value="Chromosome XSR"/>
</dbReference>
<feature type="region of interest" description="Disordered" evidence="1">
    <location>
        <begin position="145"/>
        <end position="189"/>
    </location>
</feature>
<dbReference type="EMBL" id="OU015569">
    <property type="protein sequence ID" value="CAG5094556.1"/>
    <property type="molecule type" value="Genomic_DNA"/>
</dbReference>
<accession>A0ABN7S7I8</accession>
<sequence length="189" mass="21138">MSVFEYGRVQEAWKDKDGIERTASELLEPEHIGNKEYLMRVDMRTDAFMKGRIAFGPKGVKKPASVGEDQLVIFFEPTSFLEAIIDGNKLKLSGNNMEALIIKPGRTYALKNPAKEIKYFDFTLLNGPFGDINEESNGEISLTEHTEYDPEATEEATQGYTLMTTDGSEKTGVTEGTTRVSSDEFSEEE</sequence>
<evidence type="ECO:0000256" key="1">
    <source>
        <dbReference type="SAM" id="MobiDB-lite"/>
    </source>
</evidence>
<proteinExistence type="predicted"/>
<feature type="compositionally biased region" description="Polar residues" evidence="1">
    <location>
        <begin position="155"/>
        <end position="166"/>
    </location>
</feature>
<name>A0ABN7S7I8_OIKDI</name>
<gene>
    <name evidence="2" type="ORF">OKIOD_LOCUS5220</name>
</gene>
<organism evidence="2 3">
    <name type="scientific">Oikopleura dioica</name>
    <name type="common">Tunicate</name>
    <dbReference type="NCBI Taxonomy" id="34765"/>
    <lineage>
        <taxon>Eukaryota</taxon>
        <taxon>Metazoa</taxon>
        <taxon>Chordata</taxon>
        <taxon>Tunicata</taxon>
        <taxon>Appendicularia</taxon>
        <taxon>Copelata</taxon>
        <taxon>Oikopleuridae</taxon>
        <taxon>Oikopleura</taxon>
    </lineage>
</organism>
<evidence type="ECO:0000313" key="3">
    <source>
        <dbReference type="Proteomes" id="UP001158576"/>
    </source>
</evidence>
<protein>
    <submittedName>
        <fullName evidence="2">Oidioi.mRNA.OKI2018_I69.XSR.g13662.t1.cds</fullName>
    </submittedName>
</protein>